<dbReference type="Pfam" id="PF06612">
    <property type="entry name" value="DUF1146"/>
    <property type="match status" value="1"/>
</dbReference>
<keyword evidence="1" id="KW-1133">Transmembrane helix</keyword>
<dbReference type="Proteomes" id="UP000198661">
    <property type="component" value="Unassembled WGS sequence"/>
</dbReference>
<evidence type="ECO:0000313" key="2">
    <source>
        <dbReference type="EMBL" id="SFF80292.1"/>
    </source>
</evidence>
<name>A0A1I2LLA3_9BACL</name>
<feature type="transmembrane region" description="Helical" evidence="1">
    <location>
        <begin position="89"/>
        <end position="110"/>
    </location>
</feature>
<accession>A0A1I2LLA3</accession>
<organism evidence="2 3">
    <name type="scientific">Planifilum fulgidum</name>
    <dbReference type="NCBI Taxonomy" id="201973"/>
    <lineage>
        <taxon>Bacteria</taxon>
        <taxon>Bacillati</taxon>
        <taxon>Bacillota</taxon>
        <taxon>Bacilli</taxon>
        <taxon>Bacillales</taxon>
        <taxon>Thermoactinomycetaceae</taxon>
        <taxon>Planifilum</taxon>
    </lineage>
</organism>
<keyword evidence="3" id="KW-1185">Reference proteome</keyword>
<gene>
    <name evidence="2" type="ORF">SAMN04488025_105135</name>
</gene>
<proteinExistence type="predicted"/>
<sequence>MKKNPAPWRGFSYGPVRTKCFAFFTAIGYDGVERVAKGVHIMDGAVSLGLVGLINIVMTLAGIGFSWWILMNVRLDVFMKQPKGPQAKALMIVLSIVLGHGLATFVSDYLGWSRLISQLF</sequence>
<dbReference type="STRING" id="201973.SAMN04488025_105135"/>
<keyword evidence="1" id="KW-0472">Membrane</keyword>
<dbReference type="EMBL" id="FOOK01000005">
    <property type="protein sequence ID" value="SFF80292.1"/>
    <property type="molecule type" value="Genomic_DNA"/>
</dbReference>
<protein>
    <submittedName>
        <fullName evidence="2">Conserved hypothetical integral membrane protein</fullName>
    </submittedName>
</protein>
<dbReference type="InterPro" id="IPR009526">
    <property type="entry name" value="DUF1146"/>
</dbReference>
<evidence type="ECO:0000256" key="1">
    <source>
        <dbReference type="SAM" id="Phobius"/>
    </source>
</evidence>
<reference evidence="2 3" key="1">
    <citation type="submission" date="2016-10" db="EMBL/GenBank/DDBJ databases">
        <authorList>
            <person name="de Groot N.N."/>
        </authorList>
    </citation>
    <scope>NUCLEOTIDE SEQUENCE [LARGE SCALE GENOMIC DNA]</scope>
    <source>
        <strain evidence="2 3">DSM 44945</strain>
    </source>
</reference>
<keyword evidence="1" id="KW-0812">Transmembrane</keyword>
<dbReference type="AlphaFoldDB" id="A0A1I2LLA3"/>
<evidence type="ECO:0000313" key="3">
    <source>
        <dbReference type="Proteomes" id="UP000198661"/>
    </source>
</evidence>
<feature type="transmembrane region" description="Helical" evidence="1">
    <location>
        <begin position="44"/>
        <end position="69"/>
    </location>
</feature>